<comment type="caution">
    <text evidence="7">The sequence shown here is derived from an EMBL/GenBank/DDBJ whole genome shotgun (WGS) entry which is preliminary data.</text>
</comment>
<keyword evidence="2" id="KW-0997">Cell inner membrane</keyword>
<evidence type="ECO:0000256" key="3">
    <source>
        <dbReference type="ARBA" id="ARBA00022692"/>
    </source>
</evidence>
<evidence type="ECO:0000256" key="2">
    <source>
        <dbReference type="ARBA" id="ARBA00022519"/>
    </source>
</evidence>
<dbReference type="PANTHER" id="PTHR37481">
    <property type="entry name" value="LIPOPOLYSACCHARIDE EXPORT SYSTEM PROTEIN LPTC"/>
    <property type="match status" value="1"/>
</dbReference>
<proteinExistence type="predicted"/>
<evidence type="ECO:0000256" key="5">
    <source>
        <dbReference type="ARBA" id="ARBA00023136"/>
    </source>
</evidence>
<dbReference type="PANTHER" id="PTHR37481:SF1">
    <property type="entry name" value="LIPOPOLYSACCHARIDE EXPORT SYSTEM PROTEIN LPTC"/>
    <property type="match status" value="1"/>
</dbReference>
<evidence type="ECO:0000313" key="8">
    <source>
        <dbReference type="Proteomes" id="UP001500523"/>
    </source>
</evidence>
<accession>A0ABP7CY73</accession>
<name>A0ABP7CY73_9SPHN</name>
<evidence type="ECO:0000256" key="6">
    <source>
        <dbReference type="SAM" id="Phobius"/>
    </source>
</evidence>
<organism evidence="7 8">
    <name type="scientific">Sphingomonas cynarae</name>
    <dbReference type="NCBI Taxonomy" id="930197"/>
    <lineage>
        <taxon>Bacteria</taxon>
        <taxon>Pseudomonadati</taxon>
        <taxon>Pseudomonadota</taxon>
        <taxon>Alphaproteobacteria</taxon>
        <taxon>Sphingomonadales</taxon>
        <taxon>Sphingomonadaceae</taxon>
        <taxon>Sphingomonas</taxon>
    </lineage>
</organism>
<evidence type="ECO:0000313" key="7">
    <source>
        <dbReference type="EMBL" id="GAA3698037.1"/>
    </source>
</evidence>
<dbReference type="InterPro" id="IPR010664">
    <property type="entry name" value="LipoPS_assembly_LptC-rel"/>
</dbReference>
<gene>
    <name evidence="7" type="ORF">GCM10022268_05620</name>
</gene>
<dbReference type="Pfam" id="PF06835">
    <property type="entry name" value="LptC"/>
    <property type="match status" value="1"/>
</dbReference>
<dbReference type="RefSeq" id="WP_344691843.1">
    <property type="nucleotide sequence ID" value="NZ_BAABBF010000001.1"/>
</dbReference>
<feature type="transmembrane region" description="Helical" evidence="6">
    <location>
        <begin position="30"/>
        <end position="52"/>
    </location>
</feature>
<keyword evidence="4 6" id="KW-1133">Transmembrane helix</keyword>
<dbReference type="NCBIfam" id="TIGR04409">
    <property type="entry name" value="LptC_YrbK"/>
    <property type="match status" value="1"/>
</dbReference>
<sequence length="211" mass="22576">MPDPARPRTAREEWAAPGSRHDRLVAVMRVALPTGIGILSAFLVMAPLTAVGDVSFVLDKNKVEVAHERMKIQSARYRGQDTKGQPFELDAGSAIQRSSAEPVVQLRDLSAGIQLTDGPARVVAGQGHYDMDTQRVTLEGPIAVRAAGGYRLDTSNATVDLESRRMQSAGAVTGTVPQGNFSGNRMRADLEARTVTLDGNARLRFVPGGAK</sequence>
<dbReference type="InterPro" id="IPR026265">
    <property type="entry name" value="LptC"/>
</dbReference>
<reference evidence="8" key="1">
    <citation type="journal article" date="2019" name="Int. J. Syst. Evol. Microbiol.">
        <title>The Global Catalogue of Microorganisms (GCM) 10K type strain sequencing project: providing services to taxonomists for standard genome sequencing and annotation.</title>
        <authorList>
            <consortium name="The Broad Institute Genomics Platform"/>
            <consortium name="The Broad Institute Genome Sequencing Center for Infectious Disease"/>
            <person name="Wu L."/>
            <person name="Ma J."/>
        </authorList>
    </citation>
    <scope>NUCLEOTIDE SEQUENCE [LARGE SCALE GENOMIC DNA]</scope>
    <source>
        <strain evidence="8">JCM 17498</strain>
    </source>
</reference>
<dbReference type="Gene3D" id="2.60.450.10">
    <property type="entry name" value="Lipopolysaccharide (LPS) transport protein A like domain"/>
    <property type="match status" value="1"/>
</dbReference>
<keyword evidence="5 6" id="KW-0472">Membrane</keyword>
<keyword evidence="8" id="KW-1185">Reference proteome</keyword>
<dbReference type="EMBL" id="BAABBF010000001">
    <property type="protein sequence ID" value="GAA3698037.1"/>
    <property type="molecule type" value="Genomic_DNA"/>
</dbReference>
<evidence type="ECO:0000256" key="4">
    <source>
        <dbReference type="ARBA" id="ARBA00022989"/>
    </source>
</evidence>
<keyword evidence="1" id="KW-1003">Cell membrane</keyword>
<evidence type="ECO:0000256" key="1">
    <source>
        <dbReference type="ARBA" id="ARBA00022475"/>
    </source>
</evidence>
<dbReference type="Proteomes" id="UP001500523">
    <property type="component" value="Unassembled WGS sequence"/>
</dbReference>
<dbReference type="InterPro" id="IPR052363">
    <property type="entry name" value="LPS_export_LptC"/>
</dbReference>
<keyword evidence="3 6" id="KW-0812">Transmembrane</keyword>
<protein>
    <submittedName>
        <fullName evidence="7">LPS export ABC transporter periplasmic protein LptC</fullName>
    </submittedName>
</protein>